<dbReference type="RefSeq" id="WP_202336321.1">
    <property type="nucleotide sequence ID" value="NZ_CP068439.1"/>
</dbReference>
<organism evidence="2 3">
    <name type="scientific">Aequorivita iocasae</name>
    <dbReference type="NCBI Taxonomy" id="2803865"/>
    <lineage>
        <taxon>Bacteria</taxon>
        <taxon>Pseudomonadati</taxon>
        <taxon>Bacteroidota</taxon>
        <taxon>Flavobacteriia</taxon>
        <taxon>Flavobacteriales</taxon>
        <taxon>Flavobacteriaceae</taxon>
        <taxon>Aequorivita</taxon>
    </lineage>
</organism>
<evidence type="ECO:0000256" key="1">
    <source>
        <dbReference type="SAM" id="SignalP"/>
    </source>
</evidence>
<sequence length="240" mass="28094">MMFKKLLLVLIIFQTFASGLCWGQEDLSEFKEIFFKTEKFYKERDNYSFNVTYEFYDPQSPKIAAETMNGRIEKKGSNYYTQIGPTEIIYLDEIFLKINHQEKAVLYSKVPNKKMTTPVDITALVDYFQTVKISEKENIIICEMVFKEKSNIPYTRMTMILDSKNYSIIRQELYMRQGVNYPSMAAGNKKTTEGKMAISFSQDIQMPKSDVFNKLKYLSKTSKISLSKELSSYDLYNQTQ</sequence>
<name>A0ABX7DSP9_9FLAO</name>
<reference evidence="2 3" key="1">
    <citation type="submission" date="2021-01" db="EMBL/GenBank/DDBJ databases">
        <title>Aequorivita sp. strain KX20305, a bacterium isolated from the sediment collected at a cold seep field in South China Sea.</title>
        <authorList>
            <person name="Zhang H."/>
            <person name="Li C."/>
        </authorList>
    </citation>
    <scope>NUCLEOTIDE SEQUENCE [LARGE SCALE GENOMIC DNA]</scope>
    <source>
        <strain evidence="2 3">KX20305</strain>
    </source>
</reference>
<evidence type="ECO:0000313" key="2">
    <source>
        <dbReference type="EMBL" id="QQX76517.1"/>
    </source>
</evidence>
<proteinExistence type="predicted"/>
<gene>
    <name evidence="2" type="ORF">JK629_14510</name>
</gene>
<feature type="chain" id="PRO_5047427355" description="Outer membrane lipoprotein-sorting protein" evidence="1">
    <location>
        <begin position="24"/>
        <end position="240"/>
    </location>
</feature>
<dbReference type="EMBL" id="CP068439">
    <property type="protein sequence ID" value="QQX76517.1"/>
    <property type="molecule type" value="Genomic_DNA"/>
</dbReference>
<evidence type="ECO:0008006" key="4">
    <source>
        <dbReference type="Google" id="ProtNLM"/>
    </source>
</evidence>
<keyword evidence="1" id="KW-0732">Signal</keyword>
<accession>A0ABX7DSP9</accession>
<protein>
    <recommendedName>
        <fullName evidence="4">Outer membrane lipoprotein-sorting protein</fullName>
    </recommendedName>
</protein>
<feature type="signal peptide" evidence="1">
    <location>
        <begin position="1"/>
        <end position="23"/>
    </location>
</feature>
<keyword evidence="3" id="KW-1185">Reference proteome</keyword>
<evidence type="ECO:0000313" key="3">
    <source>
        <dbReference type="Proteomes" id="UP000629420"/>
    </source>
</evidence>
<dbReference type="Proteomes" id="UP000629420">
    <property type="component" value="Chromosome"/>
</dbReference>